<dbReference type="AlphaFoldDB" id="N1RX28"/>
<dbReference type="Pfam" id="PF04082">
    <property type="entry name" value="Fungal_trans"/>
    <property type="match status" value="1"/>
</dbReference>
<reference evidence="6" key="2">
    <citation type="journal article" date="2014" name="PLoS ONE">
        <title>Genome and Transcriptome Analysis of the Fungal Pathogen Fusarium oxysporum f. sp. cubense Causing Banana Vascular Wilt Disease.</title>
        <authorList>
            <person name="Guo L."/>
            <person name="Han L."/>
            <person name="Yang L."/>
            <person name="Zeng H."/>
            <person name="Fan D."/>
            <person name="Zhu Y."/>
            <person name="Feng Y."/>
            <person name="Wang G."/>
            <person name="Peng C."/>
            <person name="Jiang X."/>
            <person name="Zhou D."/>
            <person name="Ni P."/>
            <person name="Liang C."/>
            <person name="Liu L."/>
            <person name="Wang J."/>
            <person name="Mao C."/>
            <person name="Fang X."/>
            <person name="Peng M."/>
            <person name="Huang J."/>
        </authorList>
    </citation>
    <scope>NUCLEOTIDE SEQUENCE [LARGE SCALE GENOMIC DNA]</scope>
    <source>
        <strain evidence="6">race 4</strain>
    </source>
</reference>
<dbReference type="GO" id="GO:0000435">
    <property type="term" value="P:positive regulation of transcription from RNA polymerase II promoter by galactose"/>
    <property type="evidence" value="ECO:0007669"/>
    <property type="project" value="TreeGrafter"/>
</dbReference>
<evidence type="ECO:0000256" key="3">
    <source>
        <dbReference type="ARBA" id="ARBA00023242"/>
    </source>
</evidence>
<evidence type="ECO:0000259" key="4">
    <source>
        <dbReference type="Pfam" id="PF04082"/>
    </source>
</evidence>
<evidence type="ECO:0000256" key="1">
    <source>
        <dbReference type="ARBA" id="ARBA00023015"/>
    </source>
</evidence>
<dbReference type="InterPro" id="IPR051127">
    <property type="entry name" value="Fungal_SecMet_Regulators"/>
</dbReference>
<accession>N1RX28</accession>
<name>N1RX28_FUSC4</name>
<dbReference type="Proteomes" id="UP000016929">
    <property type="component" value="Unassembled WGS sequence"/>
</dbReference>
<keyword evidence="1" id="KW-0805">Transcription regulation</keyword>
<evidence type="ECO:0000313" key="6">
    <source>
        <dbReference type="Proteomes" id="UP000016929"/>
    </source>
</evidence>
<dbReference type="EMBL" id="KB726985">
    <property type="protein sequence ID" value="EMT66825.1"/>
    <property type="molecule type" value="Genomic_DNA"/>
</dbReference>
<feature type="domain" description="Xylanolytic transcriptional activator regulatory" evidence="4">
    <location>
        <begin position="83"/>
        <end position="193"/>
    </location>
</feature>
<protein>
    <recommendedName>
        <fullName evidence="4">Xylanolytic transcriptional activator regulatory domain-containing protein</fullName>
    </recommendedName>
</protein>
<proteinExistence type="predicted"/>
<dbReference type="CDD" id="cd12148">
    <property type="entry name" value="fungal_TF_MHR"/>
    <property type="match status" value="1"/>
</dbReference>
<dbReference type="GO" id="GO:0000978">
    <property type="term" value="F:RNA polymerase II cis-regulatory region sequence-specific DNA binding"/>
    <property type="evidence" value="ECO:0007669"/>
    <property type="project" value="TreeGrafter"/>
</dbReference>
<dbReference type="GO" id="GO:0006351">
    <property type="term" value="P:DNA-templated transcription"/>
    <property type="evidence" value="ECO:0007669"/>
    <property type="project" value="InterPro"/>
</dbReference>
<dbReference type="PANTHER" id="PTHR47424:SF4">
    <property type="entry name" value="ZN(II)2CYS6 TRANSCRIPTION FACTOR (EUROFUNG)"/>
    <property type="match status" value="1"/>
</dbReference>
<evidence type="ECO:0000256" key="2">
    <source>
        <dbReference type="ARBA" id="ARBA00023163"/>
    </source>
</evidence>
<keyword evidence="3" id="KW-0539">Nucleus</keyword>
<keyword evidence="6" id="KW-1185">Reference proteome</keyword>
<sequence length="516" mass="57708">MTGATGSDNHVSFGSSSASSFMMQIKAAIDREFQVLSHRQSQPEFSEISILTHSLWSQSEGNNERRLQYVLPSRKIADELTATYWDVVHPLFPFLDRAKFEKSYQSVWTGEVSNRDERILISTINAVFALGCQLTDTIAPEQRAATSMVYFKRAEEVLGLDFQATGSIELVQCLLLMGQYLQSTNAPYQCWMIGPLYDIWPPRYDIEDTSSFCTFTFSDSHATSGTVFFVKTLELFDIVNDILAALYTSHGNMCNGDELGLSSGTRVAPNLATVFGLDDALMAWPRSLPPHLRISSDRSSESTISRRQAILCRTSFLHARILLFRPILAKFCLPEPQLPATDTLADDSLTQRVMQQCSNLCLMAAHDLIAVIYANLDVEPSSPLPAWWYCVFYVYTAATILLAAQIKPVIEEGSVAYSRSESWDHAMTILKSYQRYGESARRCMATLKLLSSKIFETTAVQTCNIKSGPESHENFVNSDSLEDEPQGPEFGMEFDVSGFAFDMNDMSWLDSMAGNL</sequence>
<dbReference type="GO" id="GO:0005634">
    <property type="term" value="C:nucleus"/>
    <property type="evidence" value="ECO:0007669"/>
    <property type="project" value="TreeGrafter"/>
</dbReference>
<dbReference type="GO" id="GO:0000981">
    <property type="term" value="F:DNA-binding transcription factor activity, RNA polymerase II-specific"/>
    <property type="evidence" value="ECO:0007669"/>
    <property type="project" value="TreeGrafter"/>
</dbReference>
<dbReference type="GO" id="GO:0008270">
    <property type="term" value="F:zinc ion binding"/>
    <property type="evidence" value="ECO:0007669"/>
    <property type="project" value="InterPro"/>
</dbReference>
<reference evidence="6" key="1">
    <citation type="submission" date="2012-09" db="EMBL/GenBank/DDBJ databases">
        <title>Genome sequencing and comparative transcriptomics of race 1 and race 4 of banana pathogen: Fusarium oxysporum f. sp. cubense.</title>
        <authorList>
            <person name="Fang X."/>
            <person name="Huang J."/>
        </authorList>
    </citation>
    <scope>NUCLEOTIDE SEQUENCE [LARGE SCALE GENOMIC DNA]</scope>
    <source>
        <strain evidence="6">race 4</strain>
    </source>
</reference>
<dbReference type="PANTHER" id="PTHR47424">
    <property type="entry name" value="REGULATORY PROTEIN GAL4"/>
    <property type="match status" value="1"/>
</dbReference>
<evidence type="ECO:0000313" key="5">
    <source>
        <dbReference type="EMBL" id="EMT66825.1"/>
    </source>
</evidence>
<dbReference type="STRING" id="1229665.N1RX28"/>
<gene>
    <name evidence="5" type="ORF">FOC4_g10000105</name>
</gene>
<keyword evidence="2" id="KW-0804">Transcription</keyword>
<organism evidence="5 6">
    <name type="scientific">Fusarium oxysporum f. sp. cubense (strain race 4)</name>
    <name type="common">Panama disease fungus</name>
    <dbReference type="NCBI Taxonomy" id="2502994"/>
    <lineage>
        <taxon>Eukaryota</taxon>
        <taxon>Fungi</taxon>
        <taxon>Dikarya</taxon>
        <taxon>Ascomycota</taxon>
        <taxon>Pezizomycotina</taxon>
        <taxon>Sordariomycetes</taxon>
        <taxon>Hypocreomycetidae</taxon>
        <taxon>Hypocreales</taxon>
        <taxon>Nectriaceae</taxon>
        <taxon>Fusarium</taxon>
        <taxon>Fusarium oxysporum species complex</taxon>
    </lineage>
</organism>
<dbReference type="OrthoDB" id="424974at2759"/>
<dbReference type="HOGENOM" id="CLU_008511_3_1_1"/>
<dbReference type="InterPro" id="IPR007219">
    <property type="entry name" value="XnlR_reg_dom"/>
</dbReference>